<accession>A0A927BEC5</accession>
<evidence type="ECO:0000313" key="2">
    <source>
        <dbReference type="Proteomes" id="UP000612233"/>
    </source>
</evidence>
<name>A0A927BEC5_9BACT</name>
<dbReference type="Proteomes" id="UP000612233">
    <property type="component" value="Unassembled WGS sequence"/>
</dbReference>
<proteinExistence type="predicted"/>
<evidence type="ECO:0000313" key="1">
    <source>
        <dbReference type="EMBL" id="MBD2768720.1"/>
    </source>
</evidence>
<sequence length="116" mass="13398">MPPTTPLYRPVNQQELDLIAGLGWQAFPPRLPEQPIFYPVLNEAYAAQISRDWNVPFYGMGYVVRFAVDTAYLARFPVQNVGDQQHDELWVPAEQLAEFNQHIAELIEVIAEFRRP</sequence>
<dbReference type="EMBL" id="JACXAD010000013">
    <property type="protein sequence ID" value="MBD2768720.1"/>
    <property type="molecule type" value="Genomic_DNA"/>
</dbReference>
<protein>
    <submittedName>
        <fullName evidence="1">ADP-ribosylation/crystallin J1</fullName>
    </submittedName>
</protein>
<reference evidence="1" key="1">
    <citation type="submission" date="2020-09" db="EMBL/GenBank/DDBJ databases">
        <authorList>
            <person name="Kim M.K."/>
        </authorList>
    </citation>
    <scope>NUCLEOTIDE SEQUENCE</scope>
    <source>
        <strain evidence="1">BT664</strain>
    </source>
</reference>
<dbReference type="RefSeq" id="WP_191005534.1">
    <property type="nucleotide sequence ID" value="NZ_JACXAD010000013.1"/>
</dbReference>
<organism evidence="1 2">
    <name type="scientific">Hymenobacter montanus</name>
    <dbReference type="NCBI Taxonomy" id="2771359"/>
    <lineage>
        <taxon>Bacteria</taxon>
        <taxon>Pseudomonadati</taxon>
        <taxon>Bacteroidota</taxon>
        <taxon>Cytophagia</taxon>
        <taxon>Cytophagales</taxon>
        <taxon>Hymenobacteraceae</taxon>
        <taxon>Hymenobacter</taxon>
    </lineage>
</organism>
<keyword evidence="2" id="KW-1185">Reference proteome</keyword>
<dbReference type="AlphaFoldDB" id="A0A927BEC5"/>
<comment type="caution">
    <text evidence="1">The sequence shown here is derived from an EMBL/GenBank/DDBJ whole genome shotgun (WGS) entry which is preliminary data.</text>
</comment>
<gene>
    <name evidence="1" type="ORF">IC235_12570</name>
</gene>